<dbReference type="Gene3D" id="3.40.50.300">
    <property type="entry name" value="P-loop containing nucleotide triphosphate hydrolases"/>
    <property type="match status" value="1"/>
</dbReference>
<dbReference type="Gene3D" id="3.30.40.10">
    <property type="entry name" value="Zinc/RING finger domain, C3HC4 (zinc finger)"/>
    <property type="match status" value="1"/>
</dbReference>
<keyword evidence="4" id="KW-0378">Hydrolase</keyword>
<name>A0A6H0XXC6_9PEZI</name>
<dbReference type="PROSITE" id="PS51192">
    <property type="entry name" value="HELICASE_ATP_BIND_1"/>
    <property type="match status" value="1"/>
</dbReference>
<protein>
    <submittedName>
        <fullName evidence="10">Uncharacterized protein</fullName>
    </submittedName>
</protein>
<organism evidence="10 11">
    <name type="scientific">Peltaster fructicola</name>
    <dbReference type="NCBI Taxonomy" id="286661"/>
    <lineage>
        <taxon>Eukaryota</taxon>
        <taxon>Fungi</taxon>
        <taxon>Dikarya</taxon>
        <taxon>Ascomycota</taxon>
        <taxon>Pezizomycotina</taxon>
        <taxon>Dothideomycetes</taxon>
        <taxon>Dothideomycetes incertae sedis</taxon>
        <taxon>Peltaster</taxon>
    </lineage>
</organism>
<dbReference type="InterPro" id="IPR014001">
    <property type="entry name" value="Helicase_ATP-bd"/>
</dbReference>
<dbReference type="GO" id="GO:0005524">
    <property type="term" value="F:ATP binding"/>
    <property type="evidence" value="ECO:0007669"/>
    <property type="project" value="InterPro"/>
</dbReference>
<keyword evidence="2" id="KW-0547">Nucleotide-binding</keyword>
<evidence type="ECO:0000256" key="3">
    <source>
        <dbReference type="ARBA" id="ARBA00022771"/>
    </source>
</evidence>
<accession>A0A6H0XXC6</accession>
<feature type="compositionally biased region" description="Basic and acidic residues" evidence="7">
    <location>
        <begin position="693"/>
        <end position="707"/>
    </location>
</feature>
<evidence type="ECO:0000256" key="1">
    <source>
        <dbReference type="ARBA" id="ARBA00022723"/>
    </source>
</evidence>
<dbReference type="InterPro" id="IPR001650">
    <property type="entry name" value="Helicase_C-like"/>
</dbReference>
<dbReference type="GO" id="GO:0016787">
    <property type="term" value="F:hydrolase activity"/>
    <property type="evidence" value="ECO:0007669"/>
    <property type="project" value="UniProtKB-KW"/>
</dbReference>
<evidence type="ECO:0000256" key="2">
    <source>
        <dbReference type="ARBA" id="ARBA00022741"/>
    </source>
</evidence>
<keyword evidence="11" id="KW-1185">Reference proteome</keyword>
<dbReference type="InterPro" id="IPR049730">
    <property type="entry name" value="SNF2/RAD54-like_C"/>
</dbReference>
<dbReference type="SMART" id="SM00490">
    <property type="entry name" value="HELICc"/>
    <property type="match status" value="1"/>
</dbReference>
<feature type="domain" description="Helicase ATP-binding" evidence="8">
    <location>
        <begin position="195"/>
        <end position="364"/>
    </location>
</feature>
<sequence>MTPAASQETDMLIDEGSQELELASPYEKVSTMVKPLKPASVYDHAQPNAQTLVDSFFGHAKKQALNDDHTSSPLSARRSSRDKPVYDYRLKRRINSSGHAKRGAANSSVTREAQTERKRIREDIESNTKQHRDAFLIHHSSLFEAVLPQTNHVSNLKMKLAGSSITINTSEAIPQPQGVTATMKPHQLEGLSFLVKMYKNGMPAILGDEMGLGKTLQTLSLFQWLRENEPTHGQARPCLVVCPLSVLSSWVNEAQKWCPGLKVAAVYHESKTKRQQLKKDLSAMTYDIVLTTYETLVAEKSWLQRIFVWRYVVLDEGHTIKNSKSIIAAAVHSISSEYRLLLTGTPIQNDLAEMWSLLHWLLPDVFTNTTVSLFKNAFDIGAGIASPSFMVHAGQLLEVLSLRRMKSSPRIDLQLPPKEEVVLYVPLTAEQRKWYLTLITRIDQAKFDNVCNDAAMADEAENTDGHLLSTAQDRTSQWSKLRNLLIQLRQICTHPYLIPGAQPEPYVLNDNVRLVSGKFMVLDKIIDELVVRNGKKLIIFSNFTETLDMCEELLMYKGANSHDRKSCIFRFARLDGDTSLSKRNLSMHLINKAESEYKVMLVSTRAGGLGITLIGASDVVFMDQDWNPQVTLQAEARVHRIGQTKKVTIYKLCAAGTVEEQMLGRIRKKLYLSVKVTEAMRNVHGPSGTSKKRQYEEIEGAHDDSKDGTSELMALLRRGTQTLPAPKLDAIDLSRWSWDTILDKCKDATPDDSLADIDEQTWLSKVEHVNTSVFEGHNHHKTTEKKSELSDSLTRAERRIGKNRTVMIDGYAVNKESMRCKDGEAVPGLLGMDSRLAEPCKRQKMPFRSQDHCQVCYDGGELLCCLGCPRAYHLDCLDEDSQKRAKAFNFHCCQHKCFDCSKKTGDTAGLLYRCRWCERAYCEDCLDWNNAKLLDATLPEFELLGYECKTAWYIECQSCREEWANDPAARDHVKMRMLDIEQRWAVHQVDLQDLTFTLQFDQPTESKAE</sequence>
<feature type="compositionally biased region" description="Basic and acidic residues" evidence="7">
    <location>
        <begin position="113"/>
        <end position="125"/>
    </location>
</feature>
<dbReference type="EMBL" id="CP051141">
    <property type="protein sequence ID" value="QIW99314.1"/>
    <property type="molecule type" value="Genomic_DNA"/>
</dbReference>
<dbReference type="CDD" id="cd20805">
    <property type="entry name" value="C1_DGK_rpt2"/>
    <property type="match status" value="1"/>
</dbReference>
<evidence type="ECO:0000259" key="8">
    <source>
        <dbReference type="PROSITE" id="PS51192"/>
    </source>
</evidence>
<feature type="domain" description="Helicase C-terminal" evidence="9">
    <location>
        <begin position="521"/>
        <end position="699"/>
    </location>
</feature>
<evidence type="ECO:0000313" key="11">
    <source>
        <dbReference type="Proteomes" id="UP000503462"/>
    </source>
</evidence>
<feature type="compositionally biased region" description="Basic and acidic residues" evidence="7">
    <location>
        <begin position="79"/>
        <end position="89"/>
    </location>
</feature>
<dbReference type="InterPro" id="IPR001965">
    <property type="entry name" value="Znf_PHD"/>
</dbReference>
<feature type="compositionally biased region" description="Basic residues" evidence="7">
    <location>
        <begin position="90"/>
        <end position="102"/>
    </location>
</feature>
<dbReference type="SUPFAM" id="SSF57903">
    <property type="entry name" value="FYVE/PHD zinc finger"/>
    <property type="match status" value="1"/>
</dbReference>
<keyword evidence="6" id="KW-0067">ATP-binding</keyword>
<keyword evidence="1" id="KW-0479">Metal-binding</keyword>
<dbReference type="SUPFAM" id="SSF52540">
    <property type="entry name" value="P-loop containing nucleoside triphosphate hydrolases"/>
    <property type="match status" value="2"/>
</dbReference>
<evidence type="ECO:0000256" key="6">
    <source>
        <dbReference type="ARBA" id="ARBA00022840"/>
    </source>
</evidence>
<dbReference type="InterPro" id="IPR011011">
    <property type="entry name" value="Znf_FYVE_PHD"/>
</dbReference>
<keyword evidence="5" id="KW-0862">Zinc</keyword>
<proteinExistence type="predicted"/>
<dbReference type="InterPro" id="IPR027417">
    <property type="entry name" value="P-loop_NTPase"/>
</dbReference>
<dbReference type="PANTHER" id="PTHR10799">
    <property type="entry name" value="SNF2/RAD54 HELICASE FAMILY"/>
    <property type="match status" value="1"/>
</dbReference>
<evidence type="ECO:0000313" key="10">
    <source>
        <dbReference type="EMBL" id="QIW99314.1"/>
    </source>
</evidence>
<evidence type="ECO:0000259" key="9">
    <source>
        <dbReference type="PROSITE" id="PS51194"/>
    </source>
</evidence>
<dbReference type="Gene3D" id="3.40.50.10810">
    <property type="entry name" value="Tandem AAA-ATPase domain"/>
    <property type="match status" value="1"/>
</dbReference>
<dbReference type="InterPro" id="IPR038718">
    <property type="entry name" value="SNF2-like_sf"/>
</dbReference>
<evidence type="ECO:0000256" key="5">
    <source>
        <dbReference type="ARBA" id="ARBA00022833"/>
    </source>
</evidence>
<feature type="region of interest" description="Disordered" evidence="7">
    <location>
        <begin position="64"/>
        <end position="125"/>
    </location>
</feature>
<dbReference type="GO" id="GO:0008270">
    <property type="term" value="F:zinc ion binding"/>
    <property type="evidence" value="ECO:0007669"/>
    <property type="project" value="UniProtKB-KW"/>
</dbReference>
<dbReference type="CDD" id="cd18793">
    <property type="entry name" value="SF2_C_SNF"/>
    <property type="match status" value="1"/>
</dbReference>
<dbReference type="InterPro" id="IPR000330">
    <property type="entry name" value="SNF2_N"/>
</dbReference>
<dbReference type="PROSITE" id="PS51194">
    <property type="entry name" value="HELICASE_CTER"/>
    <property type="match status" value="1"/>
</dbReference>
<dbReference type="Pfam" id="PF00271">
    <property type="entry name" value="Helicase_C"/>
    <property type="match status" value="1"/>
</dbReference>
<dbReference type="Pfam" id="PF00176">
    <property type="entry name" value="SNF2-rel_dom"/>
    <property type="match status" value="1"/>
</dbReference>
<keyword evidence="3" id="KW-0863">Zinc-finger</keyword>
<feature type="region of interest" description="Disordered" evidence="7">
    <location>
        <begin position="683"/>
        <end position="707"/>
    </location>
</feature>
<reference evidence="10 11" key="1">
    <citation type="journal article" date="2016" name="Sci. Rep.">
        <title>Peltaster fructicola genome reveals evolution from an invasive phytopathogen to an ectophytic parasite.</title>
        <authorList>
            <person name="Xu C."/>
            <person name="Chen H."/>
            <person name="Gleason M.L."/>
            <person name="Xu J.R."/>
            <person name="Liu H."/>
            <person name="Zhang R."/>
            <person name="Sun G."/>
        </authorList>
    </citation>
    <scope>NUCLEOTIDE SEQUENCE [LARGE SCALE GENOMIC DNA]</scope>
    <source>
        <strain evidence="10 11">LNHT1506</strain>
    </source>
</reference>
<dbReference type="SMART" id="SM00487">
    <property type="entry name" value="DEXDc"/>
    <property type="match status" value="1"/>
</dbReference>
<dbReference type="SMART" id="SM00249">
    <property type="entry name" value="PHD"/>
    <property type="match status" value="1"/>
</dbReference>
<dbReference type="OrthoDB" id="448448at2759"/>
<evidence type="ECO:0000256" key="4">
    <source>
        <dbReference type="ARBA" id="ARBA00022801"/>
    </source>
</evidence>
<dbReference type="Proteomes" id="UP000503462">
    <property type="component" value="Chromosome 3"/>
</dbReference>
<dbReference type="CDD" id="cd17919">
    <property type="entry name" value="DEXHc_Snf"/>
    <property type="match status" value="1"/>
</dbReference>
<gene>
    <name evidence="10" type="ORF">AMS68_004832</name>
</gene>
<evidence type="ECO:0000256" key="7">
    <source>
        <dbReference type="SAM" id="MobiDB-lite"/>
    </source>
</evidence>
<dbReference type="AlphaFoldDB" id="A0A6H0XXC6"/>
<dbReference type="InterPro" id="IPR013083">
    <property type="entry name" value="Znf_RING/FYVE/PHD"/>
</dbReference>